<evidence type="ECO:0000256" key="1">
    <source>
        <dbReference type="PROSITE-ProRule" id="PRU00023"/>
    </source>
</evidence>
<dbReference type="PROSITE" id="PS50297">
    <property type="entry name" value="ANK_REP_REGION"/>
    <property type="match status" value="1"/>
</dbReference>
<evidence type="ECO:0000313" key="3">
    <source>
        <dbReference type="Proteomes" id="UP000518266"/>
    </source>
</evidence>
<reference evidence="2 3" key="1">
    <citation type="submission" date="2020-03" db="EMBL/GenBank/DDBJ databases">
        <title>Dissostichus mawsoni Genome sequencing and assembly.</title>
        <authorList>
            <person name="Park H."/>
        </authorList>
    </citation>
    <scope>NUCLEOTIDE SEQUENCE [LARGE SCALE GENOMIC DNA]</scope>
    <source>
        <strain evidence="2">DM0001</strain>
        <tissue evidence="2">Muscle</tissue>
    </source>
</reference>
<name>A0A7J5Z0S5_DISMA</name>
<accession>A0A7J5Z0S5</accession>
<dbReference type="EMBL" id="JAAKFY010000007">
    <property type="protein sequence ID" value="KAF3855246.1"/>
    <property type="molecule type" value="Genomic_DNA"/>
</dbReference>
<dbReference type="Pfam" id="PF00023">
    <property type="entry name" value="Ank"/>
    <property type="match status" value="1"/>
</dbReference>
<organism evidence="2 3">
    <name type="scientific">Dissostichus mawsoni</name>
    <name type="common">Antarctic cod</name>
    <dbReference type="NCBI Taxonomy" id="36200"/>
    <lineage>
        <taxon>Eukaryota</taxon>
        <taxon>Metazoa</taxon>
        <taxon>Chordata</taxon>
        <taxon>Craniata</taxon>
        <taxon>Vertebrata</taxon>
        <taxon>Euteleostomi</taxon>
        <taxon>Actinopterygii</taxon>
        <taxon>Neopterygii</taxon>
        <taxon>Teleostei</taxon>
        <taxon>Neoteleostei</taxon>
        <taxon>Acanthomorphata</taxon>
        <taxon>Eupercaria</taxon>
        <taxon>Perciformes</taxon>
        <taxon>Notothenioidei</taxon>
        <taxon>Nototheniidae</taxon>
        <taxon>Dissostichus</taxon>
    </lineage>
</organism>
<keyword evidence="1" id="KW-0040">ANK repeat</keyword>
<evidence type="ECO:0000313" key="2">
    <source>
        <dbReference type="EMBL" id="KAF3855246.1"/>
    </source>
</evidence>
<comment type="caution">
    <text evidence="2">The sequence shown here is derived from an EMBL/GenBank/DDBJ whole genome shotgun (WGS) entry which is preliminary data.</text>
</comment>
<dbReference type="Gene3D" id="1.25.40.20">
    <property type="entry name" value="Ankyrin repeat-containing domain"/>
    <property type="match status" value="1"/>
</dbReference>
<feature type="repeat" description="ANK" evidence="1">
    <location>
        <begin position="74"/>
        <end position="95"/>
    </location>
</feature>
<sequence>MDSHLYTLPPPTDTAGELTHTHTHTHTHTFYFTFDNISHCVEALLSAGAAVDVSASGGQTSLFLACETGSLESDGCSSLHAAVRSGHVDTLRLLLCYRTQGDPPTVTSDPPSLYLKPS</sequence>
<dbReference type="Proteomes" id="UP000518266">
    <property type="component" value="Unassembled WGS sequence"/>
</dbReference>
<protein>
    <submittedName>
        <fullName evidence="2">Uncharacterized protein</fullName>
    </submittedName>
</protein>
<dbReference type="InterPro" id="IPR002110">
    <property type="entry name" value="Ankyrin_rpt"/>
</dbReference>
<dbReference type="AlphaFoldDB" id="A0A7J5Z0S5"/>
<proteinExistence type="predicted"/>
<gene>
    <name evidence="2" type="ORF">F7725_023301</name>
</gene>
<dbReference type="SUPFAM" id="SSF48403">
    <property type="entry name" value="Ankyrin repeat"/>
    <property type="match status" value="1"/>
</dbReference>
<dbReference type="PROSITE" id="PS50088">
    <property type="entry name" value="ANK_REPEAT"/>
    <property type="match status" value="1"/>
</dbReference>
<dbReference type="OrthoDB" id="6021133at2759"/>
<keyword evidence="3" id="KW-1185">Reference proteome</keyword>
<dbReference type="InterPro" id="IPR036770">
    <property type="entry name" value="Ankyrin_rpt-contain_sf"/>
</dbReference>